<evidence type="ECO:0000256" key="1">
    <source>
        <dbReference type="ARBA" id="ARBA00022737"/>
    </source>
</evidence>
<dbReference type="Pfam" id="PF01344">
    <property type="entry name" value="Kelch_1"/>
    <property type="match status" value="1"/>
</dbReference>
<dbReference type="PANTHER" id="PTHR47435:SF4">
    <property type="entry name" value="KELCH REPEAT PROTEIN (AFU_ORTHOLOGUE AFUA_5G12780)"/>
    <property type="match status" value="1"/>
</dbReference>
<feature type="compositionally biased region" description="Basic and acidic residues" evidence="3">
    <location>
        <begin position="416"/>
        <end position="430"/>
    </location>
</feature>
<dbReference type="SUPFAM" id="SSF117281">
    <property type="entry name" value="Kelch motif"/>
    <property type="match status" value="1"/>
</dbReference>
<feature type="region of interest" description="Disordered" evidence="3">
    <location>
        <begin position="106"/>
        <end position="132"/>
    </location>
</feature>
<sequence>MAEAVAAFYAVETVVEGAALGALAVSRSTAPLHLRFQRIASSASKRRLARSGHTLNIVKTKAYVIGGQSDPGVDDSAVLALTLPVASSPDGEGNLKPVDFQAVQPPFKDNDRPLAPQTETTSQGSTFNRTGHTTTAINDKLYIWGGQVVNSASEKTQEGTLDDHFIVFDTLTNTYTTLEADTSKCPDGIPPPRTMHTSTASPHPQPGSSPNGPTTDAQGTIFIHGGTANGKDLRDTWSFNVGTRVWTRLPDIPDAGPSEIANEGKLVYLNGKLWRLGDGFGRVLYLDIAEHQSQPDASVEPPKADKEWQVISFGTEPTDPNINTSSSTSTSAHLPMPRLSAGLLPITTGSGREYLLYFMGWEKSGSLNDFWSFQIDAEANTAASVKDKVRDVVGQAKSSWKSGKYEWAKCEIKKEKAAEKKEKEGGKDGAESDGWPEGLHSFASDVWNDQGGNVIVIWGGKRGDQTVDEGWIVTVD</sequence>
<evidence type="ECO:0000313" key="4">
    <source>
        <dbReference type="EMBL" id="KAJ9614154.1"/>
    </source>
</evidence>
<evidence type="ECO:0000313" key="5">
    <source>
        <dbReference type="Proteomes" id="UP001172673"/>
    </source>
</evidence>
<feature type="region of interest" description="Disordered" evidence="3">
    <location>
        <begin position="314"/>
        <end position="333"/>
    </location>
</feature>
<dbReference type="PANTHER" id="PTHR47435">
    <property type="entry name" value="KELCH REPEAT PROTEIN (AFU_ORTHOLOGUE AFUA_5G12780)"/>
    <property type="match status" value="1"/>
</dbReference>
<dbReference type="InterPro" id="IPR015915">
    <property type="entry name" value="Kelch-typ_b-propeller"/>
</dbReference>
<reference evidence="4" key="1">
    <citation type="submission" date="2022-10" db="EMBL/GenBank/DDBJ databases">
        <title>Culturing micro-colonial fungi from biological soil crusts in the Mojave desert and describing Neophaeococcomyces mojavensis, and introducing the new genera and species Taxawa tesnikishii.</title>
        <authorList>
            <person name="Kurbessoian T."/>
            <person name="Stajich J.E."/>
        </authorList>
    </citation>
    <scope>NUCLEOTIDE SEQUENCE</scope>
    <source>
        <strain evidence="4">TK_41</strain>
    </source>
</reference>
<protein>
    <recommendedName>
        <fullName evidence="6">Galactose oxidase</fullName>
    </recommendedName>
</protein>
<feature type="compositionally biased region" description="Polar residues" evidence="3">
    <location>
        <begin position="117"/>
        <end position="132"/>
    </location>
</feature>
<proteinExistence type="predicted"/>
<feature type="region of interest" description="Disordered" evidence="3">
    <location>
        <begin position="181"/>
        <end position="218"/>
    </location>
</feature>
<evidence type="ECO:0000256" key="2">
    <source>
        <dbReference type="ARBA" id="ARBA00023004"/>
    </source>
</evidence>
<keyword evidence="1" id="KW-0677">Repeat</keyword>
<keyword evidence="5" id="KW-1185">Reference proteome</keyword>
<name>A0AA39CMX5_9EURO</name>
<dbReference type="InterPro" id="IPR006652">
    <property type="entry name" value="Kelch_1"/>
</dbReference>
<dbReference type="AlphaFoldDB" id="A0AA39CMX5"/>
<gene>
    <name evidence="4" type="ORF">H2200_002290</name>
</gene>
<evidence type="ECO:0000256" key="3">
    <source>
        <dbReference type="SAM" id="MobiDB-lite"/>
    </source>
</evidence>
<feature type="compositionally biased region" description="Polar residues" evidence="3">
    <location>
        <begin position="195"/>
        <end position="218"/>
    </location>
</feature>
<dbReference type="GO" id="GO:0019760">
    <property type="term" value="P:glucosinolate metabolic process"/>
    <property type="evidence" value="ECO:0007669"/>
    <property type="project" value="UniProtKB-ARBA"/>
</dbReference>
<evidence type="ECO:0008006" key="6">
    <source>
        <dbReference type="Google" id="ProtNLM"/>
    </source>
</evidence>
<comment type="caution">
    <text evidence="4">The sequence shown here is derived from an EMBL/GenBank/DDBJ whole genome shotgun (WGS) entry which is preliminary data.</text>
</comment>
<dbReference type="Proteomes" id="UP001172673">
    <property type="component" value="Unassembled WGS sequence"/>
</dbReference>
<feature type="region of interest" description="Disordered" evidence="3">
    <location>
        <begin position="416"/>
        <end position="436"/>
    </location>
</feature>
<accession>A0AA39CMX5</accession>
<dbReference type="Gene3D" id="2.120.10.80">
    <property type="entry name" value="Kelch-type beta propeller"/>
    <property type="match status" value="1"/>
</dbReference>
<organism evidence="4 5">
    <name type="scientific">Cladophialophora chaetospira</name>
    <dbReference type="NCBI Taxonomy" id="386627"/>
    <lineage>
        <taxon>Eukaryota</taxon>
        <taxon>Fungi</taxon>
        <taxon>Dikarya</taxon>
        <taxon>Ascomycota</taxon>
        <taxon>Pezizomycotina</taxon>
        <taxon>Eurotiomycetes</taxon>
        <taxon>Chaetothyriomycetidae</taxon>
        <taxon>Chaetothyriales</taxon>
        <taxon>Herpotrichiellaceae</taxon>
        <taxon>Cladophialophora</taxon>
    </lineage>
</organism>
<keyword evidence="2" id="KW-0408">Iron</keyword>
<dbReference type="EMBL" id="JAPDRK010000003">
    <property type="protein sequence ID" value="KAJ9614154.1"/>
    <property type="molecule type" value="Genomic_DNA"/>
</dbReference>